<reference evidence="1 2" key="1">
    <citation type="journal article" date="2021" name="Appl. Environ. Microbiol.">
        <title>Genetic linkage and physical mapping for an oyster mushroom Pleurotus cornucopiae and QTL analysis for the trait cap color.</title>
        <authorList>
            <person name="Zhang Y."/>
            <person name="Gao W."/>
            <person name="Sonnenberg A."/>
            <person name="Chen Q."/>
            <person name="Zhang J."/>
            <person name="Huang C."/>
        </authorList>
    </citation>
    <scope>NUCLEOTIDE SEQUENCE [LARGE SCALE GENOMIC DNA]</scope>
    <source>
        <strain evidence="1">CCMSSC00406</strain>
    </source>
</reference>
<gene>
    <name evidence="1" type="ORF">CCMSSC00406_0003976</name>
</gene>
<dbReference type="Proteomes" id="UP000824881">
    <property type="component" value="Unassembled WGS sequence"/>
</dbReference>
<dbReference type="EMBL" id="WQMT02000007">
    <property type="protein sequence ID" value="KAG9220520.1"/>
    <property type="molecule type" value="Genomic_DNA"/>
</dbReference>
<name>A0ACB7IQX7_PLECO</name>
<accession>A0ACB7IQX7</accession>
<evidence type="ECO:0000313" key="2">
    <source>
        <dbReference type="Proteomes" id="UP000824881"/>
    </source>
</evidence>
<sequence>MEVCHDFSTNRHARKNSKIWANGGHRAKRHPTLNFEDGNLAILAGEFYFLVHQGLISRHSAPLTAALLEPSTDRLEGRPVLHVSESPEDMLHFLTALYDGVSSLRCDNAGFPLVAIVLTLATKYDVKHLRNDLLRGLRVSWPVSLIQWDEREAAAEDSDGHCIPRPSLPHPIMVVNLARLAGAPELLPSAFYDLSRCSPSDSAAGYMCPTSRLAFLSAEDLMKLLRGREHASRFLSTFIVNELEGRHPSALCAFGAREPGRRSCQAAFEAITFELLRNINVSSDDIRGADPLYAIYDLEAMLNRNFVTGGDHPTLYQACESCREEFLATPPSSLLLLLLLLLATHDSVMNRPVLPSIHLLIRDERPNEAASLTLAPLQISPQDHSSRPRHASHEQRHVARSLSEPSPKTAHNSGPHQFPHSLPHSRKPSESSYNATSSSSSPNYAYAQHQPHGGASPSDYFQPNAPHSRPTTSSGMPDYERLAEDGEDIFSASMKYECNVCMKRFYRPSGLRIHLASHSDDKRESIPPV</sequence>
<evidence type="ECO:0000313" key="1">
    <source>
        <dbReference type="EMBL" id="KAG9220520.1"/>
    </source>
</evidence>
<organism evidence="1 2">
    <name type="scientific">Pleurotus cornucopiae</name>
    <name type="common">Cornucopia mushroom</name>
    <dbReference type="NCBI Taxonomy" id="5321"/>
    <lineage>
        <taxon>Eukaryota</taxon>
        <taxon>Fungi</taxon>
        <taxon>Dikarya</taxon>
        <taxon>Basidiomycota</taxon>
        <taxon>Agaricomycotina</taxon>
        <taxon>Agaricomycetes</taxon>
        <taxon>Agaricomycetidae</taxon>
        <taxon>Agaricales</taxon>
        <taxon>Pleurotineae</taxon>
        <taxon>Pleurotaceae</taxon>
        <taxon>Pleurotus</taxon>
    </lineage>
</organism>
<proteinExistence type="predicted"/>
<keyword evidence="2" id="KW-1185">Reference proteome</keyword>
<comment type="caution">
    <text evidence="1">The sequence shown here is derived from an EMBL/GenBank/DDBJ whole genome shotgun (WGS) entry which is preliminary data.</text>
</comment>
<protein>
    <submittedName>
        <fullName evidence="1">Uncharacterized protein</fullName>
    </submittedName>
</protein>